<gene>
    <name evidence="1" type="ORF">MBFIL_13480</name>
</gene>
<organism evidence="1 2">
    <name type="scientific">Methanobrevibacter filiformis</name>
    <dbReference type="NCBI Taxonomy" id="55758"/>
    <lineage>
        <taxon>Archaea</taxon>
        <taxon>Methanobacteriati</taxon>
        <taxon>Methanobacteriota</taxon>
        <taxon>Methanomada group</taxon>
        <taxon>Methanobacteria</taxon>
        <taxon>Methanobacteriales</taxon>
        <taxon>Methanobacteriaceae</taxon>
        <taxon>Methanobrevibacter</taxon>
    </lineage>
</organism>
<name>A0A162FDZ6_9EURY</name>
<proteinExistence type="predicted"/>
<evidence type="ECO:0000313" key="1">
    <source>
        <dbReference type="EMBL" id="KZX11625.1"/>
    </source>
</evidence>
<dbReference type="STRING" id="55758.MBFIL_13480"/>
<dbReference type="SUPFAM" id="SSF89447">
    <property type="entry name" value="AbrB/MazE/MraZ-like"/>
    <property type="match status" value="1"/>
</dbReference>
<dbReference type="EMBL" id="LWMT01000244">
    <property type="protein sequence ID" value="KZX11625.1"/>
    <property type="molecule type" value="Genomic_DNA"/>
</dbReference>
<dbReference type="AlphaFoldDB" id="A0A162FDZ6"/>
<evidence type="ECO:0008006" key="3">
    <source>
        <dbReference type="Google" id="ProtNLM"/>
    </source>
</evidence>
<evidence type="ECO:0000313" key="2">
    <source>
        <dbReference type="Proteomes" id="UP000077066"/>
    </source>
</evidence>
<accession>A0A162FDZ6</accession>
<dbReference type="RefSeq" id="WP_066972953.1">
    <property type="nucleotide sequence ID" value="NZ_LWMT01000244.1"/>
</dbReference>
<reference evidence="1 2" key="1">
    <citation type="submission" date="2016-04" db="EMBL/GenBank/DDBJ databases">
        <title>Genome sequence of Methanobrevibacter filiformis DSM 11501.</title>
        <authorList>
            <person name="Poehlein A."/>
            <person name="Seedorf H."/>
            <person name="Daniel R."/>
        </authorList>
    </citation>
    <scope>NUCLEOTIDE SEQUENCE [LARGE SCALE GENOMIC DNA]</scope>
    <source>
        <strain evidence="1 2">DSM 11501</strain>
    </source>
</reference>
<dbReference type="OrthoDB" id="67352at2157"/>
<protein>
    <recommendedName>
        <fullName evidence="3">Regulator PrlF</fullName>
    </recommendedName>
</protein>
<comment type="caution">
    <text evidence="1">The sequence shown here is derived from an EMBL/GenBank/DDBJ whole genome shotgun (WGS) entry which is preliminary data.</text>
</comment>
<dbReference type="PATRIC" id="fig|55758.3.peg.1533"/>
<sequence>MTSTKLYKNNQTVVPSEIRKKFDLKPDDIIEWSINLNGKPELEFRKKSTLKDILGKVTAKEPINSVKLQKKIERGENI</sequence>
<dbReference type="Proteomes" id="UP000077066">
    <property type="component" value="Unassembled WGS sequence"/>
</dbReference>
<dbReference type="Gene3D" id="2.10.260.10">
    <property type="match status" value="1"/>
</dbReference>
<keyword evidence="2" id="KW-1185">Reference proteome</keyword>
<dbReference type="InterPro" id="IPR037914">
    <property type="entry name" value="SpoVT-AbrB_sf"/>
</dbReference>